<dbReference type="InterPro" id="IPR044846">
    <property type="entry name" value="GH10"/>
</dbReference>
<dbReference type="PROSITE" id="PS00591">
    <property type="entry name" value="GH10_1"/>
    <property type="match status" value="1"/>
</dbReference>
<name>A0AAV5A138_9AGAM</name>
<dbReference type="EMBL" id="BPWL01000003">
    <property type="protein sequence ID" value="GJJ08342.1"/>
    <property type="molecule type" value="Genomic_DNA"/>
</dbReference>
<evidence type="ECO:0000256" key="2">
    <source>
        <dbReference type="ARBA" id="ARBA00004613"/>
    </source>
</evidence>
<dbReference type="Gene3D" id="3.20.20.80">
    <property type="entry name" value="Glycosidases"/>
    <property type="match status" value="1"/>
</dbReference>
<comment type="catalytic activity">
    <reaction evidence="1 13">
        <text>Endohydrolysis of (1-&gt;4)-beta-D-xylosidic linkages in xylans.</text>
        <dbReference type="EC" id="3.2.1.8"/>
    </reaction>
</comment>
<dbReference type="SUPFAM" id="SSF51445">
    <property type="entry name" value="(Trans)glycosidases"/>
    <property type="match status" value="1"/>
</dbReference>
<evidence type="ECO:0000313" key="18">
    <source>
        <dbReference type="EMBL" id="GJJ08342.1"/>
    </source>
</evidence>
<keyword evidence="10 13" id="KW-0326">Glycosidase</keyword>
<evidence type="ECO:0000256" key="5">
    <source>
        <dbReference type="ARBA" id="ARBA00022525"/>
    </source>
</evidence>
<dbReference type="Proteomes" id="UP001050691">
    <property type="component" value="Unassembled WGS sequence"/>
</dbReference>
<evidence type="ECO:0000256" key="6">
    <source>
        <dbReference type="ARBA" id="ARBA00022651"/>
    </source>
</evidence>
<dbReference type="InterPro" id="IPR000254">
    <property type="entry name" value="CBD"/>
</dbReference>
<dbReference type="PROSITE" id="PS00562">
    <property type="entry name" value="CBM1_1"/>
    <property type="match status" value="1"/>
</dbReference>
<dbReference type="InterPro" id="IPR017853">
    <property type="entry name" value="GH"/>
</dbReference>
<feature type="chain" id="PRO_5043977570" description="Beta-xylanase" evidence="15">
    <location>
        <begin position="21"/>
        <end position="415"/>
    </location>
</feature>
<evidence type="ECO:0000256" key="4">
    <source>
        <dbReference type="ARBA" id="ARBA00007495"/>
    </source>
</evidence>
<feature type="signal peptide" evidence="15">
    <location>
        <begin position="1"/>
        <end position="20"/>
    </location>
</feature>
<comment type="similarity">
    <text evidence="4 13">Belongs to the glycosyl hydrolase 10 (cellulase F) family.</text>
</comment>
<evidence type="ECO:0000256" key="15">
    <source>
        <dbReference type="SAM" id="SignalP"/>
    </source>
</evidence>
<dbReference type="EC" id="3.2.1.8" evidence="13"/>
<evidence type="ECO:0000256" key="12">
    <source>
        <dbReference type="PROSITE-ProRule" id="PRU10061"/>
    </source>
</evidence>
<organism evidence="18 19">
    <name type="scientific">Clathrus columnatus</name>
    <dbReference type="NCBI Taxonomy" id="1419009"/>
    <lineage>
        <taxon>Eukaryota</taxon>
        <taxon>Fungi</taxon>
        <taxon>Dikarya</taxon>
        <taxon>Basidiomycota</taxon>
        <taxon>Agaricomycotina</taxon>
        <taxon>Agaricomycetes</taxon>
        <taxon>Phallomycetidae</taxon>
        <taxon>Phallales</taxon>
        <taxon>Clathraceae</taxon>
        <taxon>Clathrus</taxon>
    </lineage>
</organism>
<dbReference type="SMART" id="SM00236">
    <property type="entry name" value="fCBD"/>
    <property type="match status" value="1"/>
</dbReference>
<dbReference type="Pfam" id="PF00734">
    <property type="entry name" value="CBM_1"/>
    <property type="match status" value="1"/>
</dbReference>
<feature type="domain" description="CBM1" evidence="16">
    <location>
        <begin position="20"/>
        <end position="56"/>
    </location>
</feature>
<protein>
    <recommendedName>
        <fullName evidence="13">Beta-xylanase</fullName>
        <ecNumber evidence="13">3.2.1.8</ecNumber>
    </recommendedName>
</protein>
<evidence type="ECO:0000256" key="9">
    <source>
        <dbReference type="ARBA" id="ARBA00023277"/>
    </source>
</evidence>
<evidence type="ECO:0000256" key="7">
    <source>
        <dbReference type="ARBA" id="ARBA00022729"/>
    </source>
</evidence>
<evidence type="ECO:0000256" key="1">
    <source>
        <dbReference type="ARBA" id="ARBA00000681"/>
    </source>
</evidence>
<keyword evidence="7 15" id="KW-0732">Signal</keyword>
<comment type="caution">
    <text evidence="18">The sequence shown here is derived from an EMBL/GenBank/DDBJ whole genome shotgun (WGS) entry which is preliminary data.</text>
</comment>
<reference evidence="18" key="1">
    <citation type="submission" date="2021-10" db="EMBL/GenBank/DDBJ databases">
        <title>De novo Genome Assembly of Clathrus columnatus (Basidiomycota, Fungi) Using Illumina and Nanopore Sequence Data.</title>
        <authorList>
            <person name="Ogiso-Tanaka E."/>
            <person name="Itagaki H."/>
            <person name="Hosoya T."/>
            <person name="Hosaka K."/>
        </authorList>
    </citation>
    <scope>NUCLEOTIDE SEQUENCE</scope>
    <source>
        <strain evidence="18">MO-923</strain>
    </source>
</reference>
<dbReference type="SUPFAM" id="SSF57180">
    <property type="entry name" value="Cellulose-binding domain"/>
    <property type="match status" value="1"/>
</dbReference>
<evidence type="ECO:0000259" key="16">
    <source>
        <dbReference type="PROSITE" id="PS51164"/>
    </source>
</evidence>
<dbReference type="GO" id="GO:0031176">
    <property type="term" value="F:endo-1,4-beta-xylanase activity"/>
    <property type="evidence" value="ECO:0007669"/>
    <property type="project" value="UniProtKB-EC"/>
</dbReference>
<keyword evidence="5" id="KW-0964">Secreted</keyword>
<accession>A0AAV5A138</accession>
<feature type="domain" description="GH10" evidence="17">
    <location>
        <begin position="91"/>
        <end position="413"/>
    </location>
</feature>
<feature type="active site" description="Nucleophile" evidence="12">
    <location>
        <position position="330"/>
    </location>
</feature>
<keyword evidence="6" id="KW-0858">Xylan degradation</keyword>
<sequence length="415" mass="44004">MHGLAQFVAIAAFAAPAVFAQSAIWGQCGGEGWAGPTTCVSGSTCVESNPYYSQCLPSTATPTQPSEPSNSPSSPSGSGGGTPVSTGIVGQPTGPGLNLAAKKAGKKYFGSATDNPEFTDAAYLKILNDTNEFGQITPGNSMKWDATEPEQNTFTFSGGDQVLDLAEGNGQIVRGHNLVWYNQLPSWVTSGTWTNATLTAAMKNHITNVAGHYKGKVYCWDVVNEPFNDDGTYRTDVFYENIGIEYIAIALQTAREADPNAKLYINEYNIEYAGAKATSLVSLVQSLKAANVPLDGIGVQGHLIVGEVPTDLETQLALYASLGVEVAITELDIHVTDLPTTLPETAALLAQQQEDYQSVITACNNVPGCIGVTIWDYTDKYSWVPSTFSGQGDACPWDANLDIKPAYNGILAGFA</sequence>
<feature type="region of interest" description="Disordered" evidence="14">
    <location>
        <begin position="57"/>
        <end position="96"/>
    </location>
</feature>
<evidence type="ECO:0000313" key="19">
    <source>
        <dbReference type="Proteomes" id="UP001050691"/>
    </source>
</evidence>
<evidence type="ECO:0000256" key="13">
    <source>
        <dbReference type="RuleBase" id="RU361174"/>
    </source>
</evidence>
<evidence type="ECO:0000256" key="8">
    <source>
        <dbReference type="ARBA" id="ARBA00022801"/>
    </source>
</evidence>
<dbReference type="PANTHER" id="PTHR31490">
    <property type="entry name" value="GLYCOSYL HYDROLASE"/>
    <property type="match status" value="1"/>
</dbReference>
<dbReference type="PROSITE" id="PS51760">
    <property type="entry name" value="GH10_2"/>
    <property type="match status" value="1"/>
</dbReference>
<dbReference type="GO" id="GO:0045493">
    <property type="term" value="P:xylan catabolic process"/>
    <property type="evidence" value="ECO:0007669"/>
    <property type="project" value="UniProtKB-KW"/>
</dbReference>
<evidence type="ECO:0000256" key="3">
    <source>
        <dbReference type="ARBA" id="ARBA00004851"/>
    </source>
</evidence>
<keyword evidence="8 13" id="KW-0378">Hydrolase</keyword>
<dbReference type="PRINTS" id="PR00134">
    <property type="entry name" value="GLHYDRLASE10"/>
</dbReference>
<dbReference type="GO" id="GO:0030248">
    <property type="term" value="F:cellulose binding"/>
    <property type="evidence" value="ECO:0007669"/>
    <property type="project" value="InterPro"/>
</dbReference>
<dbReference type="InterPro" id="IPR031158">
    <property type="entry name" value="GH10_AS"/>
</dbReference>
<keyword evidence="19" id="KW-1185">Reference proteome</keyword>
<dbReference type="InterPro" id="IPR035971">
    <property type="entry name" value="CBD_sf"/>
</dbReference>
<evidence type="ECO:0000256" key="11">
    <source>
        <dbReference type="ARBA" id="ARBA00023326"/>
    </source>
</evidence>
<evidence type="ECO:0000256" key="14">
    <source>
        <dbReference type="SAM" id="MobiDB-lite"/>
    </source>
</evidence>
<evidence type="ECO:0000256" key="10">
    <source>
        <dbReference type="ARBA" id="ARBA00023295"/>
    </source>
</evidence>
<keyword evidence="11 13" id="KW-0624">Polysaccharide degradation</keyword>
<gene>
    <name evidence="18" type="ORF">Clacol_002553</name>
</gene>
<keyword evidence="9 13" id="KW-0119">Carbohydrate metabolism</keyword>
<comment type="subcellular location">
    <subcellularLocation>
        <location evidence="2">Secreted</location>
    </subcellularLocation>
</comment>
<feature type="compositionally biased region" description="Low complexity" evidence="14">
    <location>
        <begin position="61"/>
        <end position="76"/>
    </location>
</feature>
<dbReference type="InterPro" id="IPR001000">
    <property type="entry name" value="GH10_dom"/>
</dbReference>
<comment type="pathway">
    <text evidence="3">Glycan degradation; xylan degradation.</text>
</comment>
<evidence type="ECO:0000259" key="17">
    <source>
        <dbReference type="PROSITE" id="PS51760"/>
    </source>
</evidence>
<dbReference type="Pfam" id="PF00331">
    <property type="entry name" value="Glyco_hydro_10"/>
    <property type="match status" value="1"/>
</dbReference>
<dbReference type="PANTHER" id="PTHR31490:SF35">
    <property type="entry name" value="ENDO-1,4-BETA-XYLANASE"/>
    <property type="match status" value="1"/>
</dbReference>
<dbReference type="PROSITE" id="PS51164">
    <property type="entry name" value="CBM1_2"/>
    <property type="match status" value="1"/>
</dbReference>
<proteinExistence type="inferred from homology"/>
<dbReference type="GO" id="GO:0005576">
    <property type="term" value="C:extracellular region"/>
    <property type="evidence" value="ECO:0007669"/>
    <property type="project" value="UniProtKB-SubCell"/>
</dbReference>
<dbReference type="SMART" id="SM00633">
    <property type="entry name" value="Glyco_10"/>
    <property type="match status" value="1"/>
</dbReference>
<dbReference type="AlphaFoldDB" id="A0AAV5A138"/>